<dbReference type="PANTHER" id="PTHR43744">
    <property type="entry name" value="ABC TRANSPORTER PERMEASE PROTEIN MG189-RELATED-RELATED"/>
    <property type="match status" value="1"/>
</dbReference>
<dbReference type="STRING" id="670052.PA27867_3387"/>
<gene>
    <name evidence="9" type="ORF">PA27867_3387</name>
</gene>
<dbReference type="InterPro" id="IPR035906">
    <property type="entry name" value="MetI-like_sf"/>
</dbReference>
<keyword evidence="5 7" id="KW-1133">Transmembrane helix</keyword>
<accession>A0A1B1BP72</accession>
<dbReference type="EMBL" id="CP016282">
    <property type="protein sequence ID" value="ANP74315.1"/>
    <property type="molecule type" value="Genomic_DNA"/>
</dbReference>
<dbReference type="Proteomes" id="UP000092582">
    <property type="component" value="Chromosome 1"/>
</dbReference>
<protein>
    <submittedName>
        <fullName evidence="9">Sugar ABC transporter permease</fullName>
    </submittedName>
</protein>
<evidence type="ECO:0000256" key="5">
    <source>
        <dbReference type="ARBA" id="ARBA00022989"/>
    </source>
</evidence>
<dbReference type="KEGG" id="cart:PA27867_3387"/>
<evidence type="ECO:0000259" key="8">
    <source>
        <dbReference type="PROSITE" id="PS50928"/>
    </source>
</evidence>
<keyword evidence="4 7" id="KW-0812">Transmembrane</keyword>
<dbReference type="PANTHER" id="PTHR43744:SF12">
    <property type="entry name" value="ABC TRANSPORTER PERMEASE PROTEIN MG189-RELATED"/>
    <property type="match status" value="1"/>
</dbReference>
<evidence type="ECO:0000256" key="6">
    <source>
        <dbReference type="ARBA" id="ARBA00023136"/>
    </source>
</evidence>
<dbReference type="InterPro" id="IPR000515">
    <property type="entry name" value="MetI-like"/>
</dbReference>
<keyword evidence="2 7" id="KW-0813">Transport</keyword>
<dbReference type="GO" id="GO:0055085">
    <property type="term" value="P:transmembrane transport"/>
    <property type="evidence" value="ECO:0007669"/>
    <property type="project" value="InterPro"/>
</dbReference>
<feature type="transmembrane region" description="Helical" evidence="7">
    <location>
        <begin position="226"/>
        <end position="247"/>
    </location>
</feature>
<evidence type="ECO:0000256" key="7">
    <source>
        <dbReference type="RuleBase" id="RU363032"/>
    </source>
</evidence>
<feature type="transmembrane region" description="Helical" evidence="7">
    <location>
        <begin position="35"/>
        <end position="56"/>
    </location>
</feature>
<dbReference type="Gene3D" id="1.10.3720.10">
    <property type="entry name" value="MetI-like"/>
    <property type="match status" value="1"/>
</dbReference>
<keyword evidence="3" id="KW-1003">Cell membrane</keyword>
<dbReference type="Pfam" id="PF00528">
    <property type="entry name" value="BPD_transp_1"/>
    <property type="match status" value="1"/>
</dbReference>
<dbReference type="GO" id="GO:0005886">
    <property type="term" value="C:plasma membrane"/>
    <property type="evidence" value="ECO:0007669"/>
    <property type="project" value="UniProtKB-SubCell"/>
</dbReference>
<feature type="transmembrane region" description="Helical" evidence="7">
    <location>
        <begin position="283"/>
        <end position="304"/>
    </location>
</feature>
<organism evidence="9 10">
    <name type="scientific">Cryobacterium arcticum</name>
    <dbReference type="NCBI Taxonomy" id="670052"/>
    <lineage>
        <taxon>Bacteria</taxon>
        <taxon>Bacillati</taxon>
        <taxon>Actinomycetota</taxon>
        <taxon>Actinomycetes</taxon>
        <taxon>Micrococcales</taxon>
        <taxon>Microbacteriaceae</taxon>
        <taxon>Cryobacterium</taxon>
    </lineage>
</organism>
<evidence type="ECO:0000256" key="1">
    <source>
        <dbReference type="ARBA" id="ARBA00004651"/>
    </source>
</evidence>
<name>A0A1B1BP72_9MICO</name>
<feature type="transmembrane region" description="Helical" evidence="7">
    <location>
        <begin position="175"/>
        <end position="197"/>
    </location>
</feature>
<comment type="similarity">
    <text evidence="7">Belongs to the binding-protein-dependent transport system permease family.</text>
</comment>
<sequence>MAIIAFKTPKRPSLSAKRASNVEDAALAKSKVSLFFGRLALVIVILITLFPIYWMFRTAFSNNRAMFSEPLSLLPVDFTFGPLQRVLGLATTEEALAEGGSGASINFGQYMLNSVLACTLITVLQVTFSSMAAYSFALLNWKGRDKVFAIFLIALMVPGIFTLLPNFILVKDLGLLNSILGIALPAMFMTPFAIFFLRQFFLGVNRSIIEAAVIDGANHWRIFSRIVVPLAWPQIITLGILQFIQYWNDYLWPFLVGQSETSKLLTVGLGIFKSQTPQGNPDWAGLMAGALVAAVPIFILMLVFGRKIVGSIQSSGVK</sequence>
<keyword evidence="10" id="KW-1185">Reference proteome</keyword>
<dbReference type="AlphaFoldDB" id="A0A1B1BP72"/>
<reference evidence="9 10" key="1">
    <citation type="submission" date="2016-06" db="EMBL/GenBank/DDBJ databases">
        <title>Genome sequencing of Cryobacterium arcticum PAMC 27867.</title>
        <authorList>
            <person name="Lee J."/>
            <person name="Kim O.-S."/>
        </authorList>
    </citation>
    <scope>NUCLEOTIDE SEQUENCE [LARGE SCALE GENOMIC DNA]</scope>
    <source>
        <strain evidence="9 10">PAMC 27867</strain>
    </source>
</reference>
<comment type="subcellular location">
    <subcellularLocation>
        <location evidence="1 7">Cell membrane</location>
        <topology evidence="1 7">Multi-pass membrane protein</topology>
    </subcellularLocation>
</comment>
<dbReference type="CDD" id="cd06261">
    <property type="entry name" value="TM_PBP2"/>
    <property type="match status" value="1"/>
</dbReference>
<feature type="domain" description="ABC transmembrane type-1" evidence="8">
    <location>
        <begin position="111"/>
        <end position="304"/>
    </location>
</feature>
<evidence type="ECO:0000256" key="4">
    <source>
        <dbReference type="ARBA" id="ARBA00022692"/>
    </source>
</evidence>
<feature type="transmembrane region" description="Helical" evidence="7">
    <location>
        <begin position="114"/>
        <end position="136"/>
    </location>
</feature>
<evidence type="ECO:0000256" key="2">
    <source>
        <dbReference type="ARBA" id="ARBA00022448"/>
    </source>
</evidence>
<feature type="transmembrane region" description="Helical" evidence="7">
    <location>
        <begin position="148"/>
        <end position="169"/>
    </location>
</feature>
<evidence type="ECO:0000313" key="10">
    <source>
        <dbReference type="Proteomes" id="UP000092582"/>
    </source>
</evidence>
<evidence type="ECO:0000313" key="9">
    <source>
        <dbReference type="EMBL" id="ANP74315.1"/>
    </source>
</evidence>
<dbReference type="PATRIC" id="fig|670052.7.peg.3486"/>
<dbReference type="OrthoDB" id="2063054at2"/>
<dbReference type="SUPFAM" id="SSF161098">
    <property type="entry name" value="MetI-like"/>
    <property type="match status" value="1"/>
</dbReference>
<evidence type="ECO:0000256" key="3">
    <source>
        <dbReference type="ARBA" id="ARBA00022475"/>
    </source>
</evidence>
<keyword evidence="6 7" id="KW-0472">Membrane</keyword>
<proteinExistence type="inferred from homology"/>
<dbReference type="PROSITE" id="PS50928">
    <property type="entry name" value="ABC_TM1"/>
    <property type="match status" value="1"/>
</dbReference>
<dbReference type="RefSeq" id="WP_084021268.1">
    <property type="nucleotide sequence ID" value="NZ_CP016282.1"/>
</dbReference>